<keyword evidence="3" id="KW-0808">Transferase</keyword>
<dbReference type="InterPro" id="IPR011009">
    <property type="entry name" value="Kinase-like_dom_sf"/>
</dbReference>
<dbReference type="InterPro" id="IPR017441">
    <property type="entry name" value="Protein_kinase_ATP_BS"/>
</dbReference>
<comment type="catalytic activity">
    <reaction evidence="9">
        <text>L-seryl-[protein] + ATP = O-phospho-L-seryl-[protein] + ADP + H(+)</text>
        <dbReference type="Rhea" id="RHEA:17989"/>
        <dbReference type="Rhea" id="RHEA-COMP:9863"/>
        <dbReference type="Rhea" id="RHEA-COMP:11604"/>
        <dbReference type="ChEBI" id="CHEBI:15378"/>
        <dbReference type="ChEBI" id="CHEBI:29999"/>
        <dbReference type="ChEBI" id="CHEBI:30616"/>
        <dbReference type="ChEBI" id="CHEBI:83421"/>
        <dbReference type="ChEBI" id="CHEBI:456216"/>
        <dbReference type="EC" id="2.7.11.1"/>
    </reaction>
</comment>
<sequence length="636" mass="66160">MTARISKVLAGRYEVLELIGRGGMAEVYLGRDKRLSRTVAIKLLRSDIAEDPTFQARFRREAQSAAALNHPSIVGVYDFGEEVVTRADGSTQTVPYIVMEYVQGHTVRELLSEGEAVPIDEAGEIVSGVLQALGYSHRNGIVHRDIKPGNIMLTNTGEVKVMDFGIARAIEDSAVTVTQTHAVVGTAQYLSPEQARGEVVDARSDIYSCGCLLYELLTGRPPFKGDSAVAIAYQHVRELPVPPSQIAPDVPESMDRVVMKALAKHREDRYQNADQMRADLQAAIRGLQVNAPATETWQQQATTVIAPTPGVPSAPAATNTGSIPKVKDEQAARQAEEEAAKRKKKQLLIIGLITLVALLALVGALAAAGVFGGTPSKHTTASPTQSAVSVPDLTGKDEAGARSALEGVGLAFQRGADVSSDTIPEGQVVSYDPGAGTMAAPGTKVEVHFSSGSATVAVPNVSGQTQGDARNALEKAGFTVGDVTTVDAGGVKAGNVVSTDPAAGTKAKRGSTVNLQVASGRLVVPQNLVGMSTDEAKKALTSAGFTVITINQQTTTQQDQNGKVLSVNPAAGATVDSGAEITLTVGQYSAPPTQSPTASPSPTTGNGNGNGNNNGNGNGNETLIPYPGIPGNNNNH</sequence>
<dbReference type="AlphaFoldDB" id="G9PGF5"/>
<feature type="compositionally biased region" description="Low complexity" evidence="11">
    <location>
        <begin position="589"/>
        <end position="605"/>
    </location>
</feature>
<dbReference type="OrthoDB" id="9762169at2"/>
<dbReference type="PANTHER" id="PTHR43289">
    <property type="entry name" value="MITOGEN-ACTIVATED PROTEIN KINASE KINASE KINASE 20-RELATED"/>
    <property type="match status" value="1"/>
</dbReference>
<dbReference type="Proteomes" id="UP000003822">
    <property type="component" value="Unassembled WGS sequence"/>
</dbReference>
<dbReference type="InterPro" id="IPR005543">
    <property type="entry name" value="PASTA_dom"/>
</dbReference>
<dbReference type="InterPro" id="IPR000719">
    <property type="entry name" value="Prot_kinase_dom"/>
</dbReference>
<dbReference type="SUPFAM" id="SSF56112">
    <property type="entry name" value="Protein kinase-like (PK-like)"/>
    <property type="match status" value="1"/>
</dbReference>
<dbReference type="HOGENOM" id="CLU_000288_135_2_11"/>
<feature type="domain" description="Protein kinase" evidence="13">
    <location>
        <begin position="13"/>
        <end position="284"/>
    </location>
</feature>
<dbReference type="STRING" id="435830.HMPREF0045_01329"/>
<keyword evidence="6" id="KW-0418">Kinase</keyword>
<dbReference type="PROSITE" id="PS00108">
    <property type="entry name" value="PROTEIN_KINASE_ST"/>
    <property type="match status" value="1"/>
</dbReference>
<feature type="domain" description="PASTA" evidence="14">
    <location>
        <begin position="452"/>
        <end position="519"/>
    </location>
</feature>
<dbReference type="EC" id="2.7.11.1" evidence="1"/>
<evidence type="ECO:0000256" key="3">
    <source>
        <dbReference type="ARBA" id="ARBA00022679"/>
    </source>
</evidence>
<evidence type="ECO:0000256" key="11">
    <source>
        <dbReference type="SAM" id="MobiDB-lite"/>
    </source>
</evidence>
<feature type="domain" description="PASTA" evidence="14">
    <location>
        <begin position="384"/>
        <end position="451"/>
    </location>
</feature>
<evidence type="ECO:0000259" key="14">
    <source>
        <dbReference type="PROSITE" id="PS51178"/>
    </source>
</evidence>
<reference evidence="15 16" key="1">
    <citation type="submission" date="2011-10" db="EMBL/GenBank/DDBJ databases">
        <title>The Genome Sequence of Actinomyces graevenitzii C83.</title>
        <authorList>
            <consortium name="The Broad Institute Genome Sequencing Platform"/>
            <consortium name="The Broad Institute Genome Sequencing Center for Infectious Disease"/>
            <person name="Earl A."/>
            <person name="Ward D."/>
            <person name="Feldgarden M."/>
            <person name="Gevers D."/>
            <person name="Sibley C.D."/>
            <person name="Field T.R."/>
            <person name="Grinwis M."/>
            <person name="Eshaghurshan C.S."/>
            <person name="Surette M.G."/>
            <person name="Young S.K."/>
            <person name="Zeng Q."/>
            <person name="Gargeya S."/>
            <person name="Fitzgerald M."/>
            <person name="Haas B."/>
            <person name="Abouelleil A."/>
            <person name="Alvarado L."/>
            <person name="Arachchi H.M."/>
            <person name="Berlin A."/>
            <person name="Brown A."/>
            <person name="Chapman S.B."/>
            <person name="Chen Z."/>
            <person name="Dunbar C."/>
            <person name="Freedman E."/>
            <person name="Gearin G."/>
            <person name="Goldberg J."/>
            <person name="Griggs A."/>
            <person name="Gujja S."/>
            <person name="Heiman D."/>
            <person name="Howarth C."/>
            <person name="Larson L."/>
            <person name="Lui A."/>
            <person name="MacDonald P.J.P."/>
            <person name="Montmayeur A."/>
            <person name="Murphy C."/>
            <person name="Neiman D."/>
            <person name="Pearson M."/>
            <person name="Priest M."/>
            <person name="Roberts A."/>
            <person name="Saif S."/>
            <person name="Shea T."/>
            <person name="Shenoy N."/>
            <person name="Sisk P."/>
            <person name="Stolte C."/>
            <person name="Sykes S."/>
            <person name="Wortman J."/>
            <person name="Nusbaum C."/>
            <person name="Birren B."/>
        </authorList>
    </citation>
    <scope>NUCLEOTIDE SEQUENCE [LARGE SCALE GENOMIC DNA]</scope>
    <source>
        <strain evidence="15 16">C83</strain>
    </source>
</reference>
<evidence type="ECO:0000256" key="8">
    <source>
        <dbReference type="ARBA" id="ARBA00047899"/>
    </source>
</evidence>
<accession>G9PGF5</accession>
<feature type="compositionally biased region" description="Gly residues" evidence="11">
    <location>
        <begin position="606"/>
        <end position="618"/>
    </location>
</feature>
<feature type="region of interest" description="Disordered" evidence="11">
    <location>
        <begin position="587"/>
        <end position="636"/>
    </location>
</feature>
<organism evidence="15 16">
    <name type="scientific">Actinomyces graevenitzii C83</name>
    <dbReference type="NCBI Taxonomy" id="435830"/>
    <lineage>
        <taxon>Bacteria</taxon>
        <taxon>Bacillati</taxon>
        <taxon>Actinomycetota</taxon>
        <taxon>Actinomycetes</taxon>
        <taxon>Actinomycetales</taxon>
        <taxon>Actinomycetaceae</taxon>
        <taxon>Actinomyces</taxon>
    </lineage>
</organism>
<dbReference type="SMART" id="SM00220">
    <property type="entry name" value="S_TKc"/>
    <property type="match status" value="1"/>
</dbReference>
<evidence type="ECO:0000256" key="7">
    <source>
        <dbReference type="ARBA" id="ARBA00022840"/>
    </source>
</evidence>
<evidence type="ECO:0000256" key="2">
    <source>
        <dbReference type="ARBA" id="ARBA00022527"/>
    </source>
</evidence>
<dbReference type="PANTHER" id="PTHR43289:SF6">
    <property type="entry name" value="SERINE_THREONINE-PROTEIN KINASE NEKL-3"/>
    <property type="match status" value="1"/>
</dbReference>
<dbReference type="EMBL" id="ACRN01000011">
    <property type="protein sequence ID" value="EHM87642.1"/>
    <property type="molecule type" value="Genomic_DNA"/>
</dbReference>
<name>G9PGF5_9ACTO</name>
<dbReference type="GO" id="GO:0045717">
    <property type="term" value="P:negative regulation of fatty acid biosynthetic process"/>
    <property type="evidence" value="ECO:0007669"/>
    <property type="project" value="UniProtKB-ARBA"/>
</dbReference>
<evidence type="ECO:0000259" key="13">
    <source>
        <dbReference type="PROSITE" id="PS50011"/>
    </source>
</evidence>
<dbReference type="FunFam" id="1.10.510.10:FF:000021">
    <property type="entry name" value="Serine/threonine protein kinase"/>
    <property type="match status" value="1"/>
</dbReference>
<evidence type="ECO:0000256" key="6">
    <source>
        <dbReference type="ARBA" id="ARBA00022777"/>
    </source>
</evidence>
<evidence type="ECO:0000256" key="5">
    <source>
        <dbReference type="ARBA" id="ARBA00022741"/>
    </source>
</evidence>
<evidence type="ECO:0000313" key="15">
    <source>
        <dbReference type="EMBL" id="EHM87642.1"/>
    </source>
</evidence>
<feature type="domain" description="PASTA" evidence="14">
    <location>
        <begin position="523"/>
        <end position="587"/>
    </location>
</feature>
<keyword evidence="5 10" id="KW-0547">Nucleotide-binding</keyword>
<dbReference type="PROSITE" id="PS00107">
    <property type="entry name" value="PROTEIN_KINASE_ATP"/>
    <property type="match status" value="1"/>
</dbReference>
<dbReference type="GO" id="GO:0004674">
    <property type="term" value="F:protein serine/threonine kinase activity"/>
    <property type="evidence" value="ECO:0007669"/>
    <property type="project" value="UniProtKB-KW"/>
</dbReference>
<protein>
    <recommendedName>
        <fullName evidence="1">non-specific serine/threonine protein kinase</fullName>
        <ecNumber evidence="1">2.7.11.1</ecNumber>
    </recommendedName>
</protein>
<dbReference type="CDD" id="cd06577">
    <property type="entry name" value="PASTA_pknB"/>
    <property type="match status" value="3"/>
</dbReference>
<dbReference type="Pfam" id="PF03793">
    <property type="entry name" value="PASTA"/>
    <property type="match status" value="3"/>
</dbReference>
<dbReference type="NCBIfam" id="NF033483">
    <property type="entry name" value="PknB_PASTA_kin"/>
    <property type="match status" value="1"/>
</dbReference>
<dbReference type="CDD" id="cd14014">
    <property type="entry name" value="STKc_PknB_like"/>
    <property type="match status" value="1"/>
</dbReference>
<feature type="compositionally biased region" description="Basic and acidic residues" evidence="11">
    <location>
        <begin position="325"/>
        <end position="337"/>
    </location>
</feature>
<evidence type="ECO:0000313" key="16">
    <source>
        <dbReference type="Proteomes" id="UP000003822"/>
    </source>
</evidence>
<dbReference type="PATRIC" id="fig|435830.3.peg.1276"/>
<keyword evidence="12" id="KW-1133">Transmembrane helix</keyword>
<keyword evidence="4" id="KW-0677">Repeat</keyword>
<dbReference type="eggNOG" id="COG0515">
    <property type="taxonomic scope" value="Bacteria"/>
</dbReference>
<dbReference type="PROSITE" id="PS51178">
    <property type="entry name" value="PASTA"/>
    <property type="match status" value="3"/>
</dbReference>
<dbReference type="InterPro" id="IPR008271">
    <property type="entry name" value="Ser/Thr_kinase_AS"/>
</dbReference>
<evidence type="ECO:0000256" key="12">
    <source>
        <dbReference type="SAM" id="Phobius"/>
    </source>
</evidence>
<feature type="transmembrane region" description="Helical" evidence="12">
    <location>
        <begin position="347"/>
        <end position="371"/>
    </location>
</feature>
<proteinExistence type="predicted"/>
<evidence type="ECO:0000256" key="9">
    <source>
        <dbReference type="ARBA" id="ARBA00048679"/>
    </source>
</evidence>
<evidence type="ECO:0000256" key="10">
    <source>
        <dbReference type="PROSITE-ProRule" id="PRU10141"/>
    </source>
</evidence>
<evidence type="ECO:0000256" key="4">
    <source>
        <dbReference type="ARBA" id="ARBA00022737"/>
    </source>
</evidence>
<evidence type="ECO:0000256" key="1">
    <source>
        <dbReference type="ARBA" id="ARBA00012513"/>
    </source>
</evidence>
<dbReference type="Pfam" id="PF00069">
    <property type="entry name" value="Pkinase"/>
    <property type="match status" value="1"/>
</dbReference>
<comment type="catalytic activity">
    <reaction evidence="8">
        <text>L-threonyl-[protein] + ATP = O-phospho-L-threonyl-[protein] + ADP + H(+)</text>
        <dbReference type="Rhea" id="RHEA:46608"/>
        <dbReference type="Rhea" id="RHEA-COMP:11060"/>
        <dbReference type="Rhea" id="RHEA-COMP:11605"/>
        <dbReference type="ChEBI" id="CHEBI:15378"/>
        <dbReference type="ChEBI" id="CHEBI:30013"/>
        <dbReference type="ChEBI" id="CHEBI:30616"/>
        <dbReference type="ChEBI" id="CHEBI:61977"/>
        <dbReference type="ChEBI" id="CHEBI:456216"/>
        <dbReference type="EC" id="2.7.11.1"/>
    </reaction>
</comment>
<dbReference type="Gene3D" id="3.30.10.20">
    <property type="match status" value="3"/>
</dbReference>
<feature type="binding site" evidence="10">
    <location>
        <position position="42"/>
    </location>
    <ligand>
        <name>ATP</name>
        <dbReference type="ChEBI" id="CHEBI:30616"/>
    </ligand>
</feature>
<comment type="caution">
    <text evidence="15">The sequence shown here is derived from an EMBL/GenBank/DDBJ whole genome shotgun (WGS) entry which is preliminary data.</text>
</comment>
<keyword evidence="12" id="KW-0812">Transmembrane</keyword>
<dbReference type="Gene3D" id="3.30.200.20">
    <property type="entry name" value="Phosphorylase Kinase, domain 1"/>
    <property type="match status" value="1"/>
</dbReference>
<dbReference type="Gene3D" id="1.10.510.10">
    <property type="entry name" value="Transferase(Phosphotransferase) domain 1"/>
    <property type="match status" value="1"/>
</dbReference>
<dbReference type="RefSeq" id="WP_005986776.1">
    <property type="nucleotide sequence ID" value="NZ_JH470338.1"/>
</dbReference>
<keyword evidence="2" id="KW-0723">Serine/threonine-protein kinase</keyword>
<dbReference type="SMART" id="SM00740">
    <property type="entry name" value="PASTA"/>
    <property type="match status" value="3"/>
</dbReference>
<keyword evidence="12" id="KW-0472">Membrane</keyword>
<gene>
    <name evidence="15" type="ORF">HMPREF0045_01329</name>
</gene>
<feature type="region of interest" description="Disordered" evidence="11">
    <location>
        <begin position="307"/>
        <end position="337"/>
    </location>
</feature>
<dbReference type="PROSITE" id="PS50011">
    <property type="entry name" value="PROTEIN_KINASE_DOM"/>
    <property type="match status" value="1"/>
</dbReference>
<dbReference type="FunFam" id="3.30.200.20:FF:000035">
    <property type="entry name" value="Serine/threonine protein kinase Stk1"/>
    <property type="match status" value="1"/>
</dbReference>
<keyword evidence="16" id="KW-1185">Reference proteome</keyword>
<dbReference type="GO" id="GO:0005524">
    <property type="term" value="F:ATP binding"/>
    <property type="evidence" value="ECO:0007669"/>
    <property type="project" value="UniProtKB-UniRule"/>
</dbReference>
<keyword evidence="7 10" id="KW-0067">ATP-binding</keyword>